<dbReference type="PROSITE" id="PS50125">
    <property type="entry name" value="GUANYLATE_CYCLASE_2"/>
    <property type="match status" value="1"/>
</dbReference>
<dbReference type="RefSeq" id="XP_013759933.1">
    <property type="nucleotide sequence ID" value="XM_013904479.1"/>
</dbReference>
<dbReference type="InterPro" id="IPR001054">
    <property type="entry name" value="A/G_cyclase"/>
</dbReference>
<feature type="compositionally biased region" description="Basic residues" evidence="2">
    <location>
        <begin position="918"/>
        <end position="940"/>
    </location>
</feature>
<organism evidence="5 6">
    <name type="scientific">Thecamonas trahens ATCC 50062</name>
    <dbReference type="NCBI Taxonomy" id="461836"/>
    <lineage>
        <taxon>Eukaryota</taxon>
        <taxon>Apusozoa</taxon>
        <taxon>Apusomonadida</taxon>
        <taxon>Apusomonadidae</taxon>
        <taxon>Thecamonas</taxon>
    </lineage>
</organism>
<feature type="compositionally biased region" description="Basic and acidic residues" evidence="2">
    <location>
        <begin position="1022"/>
        <end position="1038"/>
    </location>
</feature>
<dbReference type="PROSITE" id="PS50021">
    <property type="entry name" value="CH"/>
    <property type="match status" value="1"/>
</dbReference>
<dbReference type="STRING" id="461836.A0A0L0D4C4"/>
<dbReference type="Pfam" id="PF00307">
    <property type="entry name" value="CH"/>
    <property type="match status" value="1"/>
</dbReference>
<dbReference type="eggNOG" id="KOG0618">
    <property type="taxonomic scope" value="Eukaryota"/>
</dbReference>
<evidence type="ECO:0000259" key="4">
    <source>
        <dbReference type="PROSITE" id="PS50125"/>
    </source>
</evidence>
<evidence type="ECO:0000313" key="6">
    <source>
        <dbReference type="Proteomes" id="UP000054408"/>
    </source>
</evidence>
<feature type="region of interest" description="Disordered" evidence="2">
    <location>
        <begin position="810"/>
        <end position="886"/>
    </location>
</feature>
<dbReference type="EMBL" id="GL349445">
    <property type="protein sequence ID" value="KNC47159.1"/>
    <property type="molecule type" value="Genomic_DNA"/>
</dbReference>
<proteinExistence type="predicted"/>
<evidence type="ECO:0000256" key="2">
    <source>
        <dbReference type="SAM" id="MobiDB-lite"/>
    </source>
</evidence>
<dbReference type="InterPro" id="IPR029787">
    <property type="entry name" value="Nucleotide_cyclase"/>
</dbReference>
<evidence type="ECO:0000313" key="5">
    <source>
        <dbReference type="EMBL" id="KNC47159.1"/>
    </source>
</evidence>
<feature type="region of interest" description="Disordered" evidence="2">
    <location>
        <begin position="980"/>
        <end position="1181"/>
    </location>
</feature>
<dbReference type="AlphaFoldDB" id="A0A0L0D4C4"/>
<feature type="compositionally biased region" description="Low complexity" evidence="2">
    <location>
        <begin position="843"/>
        <end position="858"/>
    </location>
</feature>
<dbReference type="OrthoDB" id="2021138at2759"/>
<dbReference type="PANTHER" id="PTHR43081">
    <property type="entry name" value="ADENYLATE CYCLASE, TERMINAL-DIFFERENTIATION SPECIFIC-RELATED"/>
    <property type="match status" value="1"/>
</dbReference>
<feature type="compositionally biased region" description="Low complexity" evidence="2">
    <location>
        <begin position="982"/>
        <end position="1007"/>
    </location>
</feature>
<sequence>MVKKRYAVSGAGFVSDMSSSVLLLHLISEVLEINLFEDPRVVPTPTTQQGFISNVAVCLELVAEQGIKVNCRSEQVVEGMAEKTVYLLLQVARHYYQTKLTLAADEGESGSKKFNSFLLGAVRKFLGRFGFGRVVDKHSLINFNKNWVDGVFFTALAKAALPSVFKDVSMHDLLSASNKCGNIDRVVNAFHKRLGLPKLITPELFVAEPEDCTLHLYLAMFLEQMAGAKPGEGFSKSSTSVADEQTQSLRELVASLKTKIFDMEASSQEMLQRNDELQLQLYDTQADAIPLLEKIDRAHAELETARTKIQTLRDEVSALEASRAQVVAEAKRRLQLSEEAKAVAERRFKEALARSQEIAKQCRALKVQFDTIIEEKSKRASDDVVAPDGHVTIMFTDIESSTALWEHDAEKMAEALRQHNSVIRKALSQYNGYEVKTEGDAFMVAFSSGWSAILCAIHIQRELLRVAWPEAILQTQTGAPQYNNKGTLIWRGVRVRMGLHAGEPELREDPVTHRVDYFGPMVNRSARIEGHTAGGQVNVSQAVFDDVCELLEASEELEYKLLGEFDLKGIREKMNIYQIIPYGLEDRIFESSHGNSAATVKLIGGDPDQIQHAVDDLVQKNDAVLAELNEAGELISHVDKDAAALLDNFERMQQVTDPVVLQAQLAEAFTRLEQQNQTQSELRATLEIHRAETETLSRTLATALAQVKDYQSMFSRMPAKSVRAAADDFLKLAISPSESEASLRAALDQARSTISTLETELRLLRRRFGEMMSLPRAQALVLRPVDPLAASVAYALFSVSNLGELGGDVGAAPLRLGGKSKSRSRRSTSVATMSPGSSPPISSPLVLPSPTASPSSAVARRKLSSGKRTPKSARSKDQRFSGSVPGQFSPIPEIFAGSASVKLSPGTPVVETPVGKVTKVRVRTRRRRQRSDSSRRRRNRQLSLSGSRSGGSSSSARSPGGSPSPDVVVVSYSNAKLAAAGTSQSDSETSSDSFASLNSSASSNDDNTCPLSPSAAQRGRRQKIENNRRNSEAKRMEGAARPFRARKTQSSELLMTTEPATRAQRKRAGSGGDDGRGSGSSSRKASGSSSKSRSRNSGERDIGLRVQVDLFETGTGRRRGSSSVSPDGYGSRSPPRAAGKVRTPGRLSSRRSQQKQQRPTSIREKKRLAKGKEDAWSGSGE</sequence>
<dbReference type="Gene3D" id="3.30.70.1230">
    <property type="entry name" value="Nucleotide cyclase"/>
    <property type="match status" value="1"/>
</dbReference>
<feature type="compositionally biased region" description="Low complexity" evidence="2">
    <location>
        <begin position="1079"/>
        <end position="1091"/>
    </location>
</feature>
<dbReference type="Pfam" id="PF00211">
    <property type="entry name" value="Guanylate_cyc"/>
    <property type="match status" value="1"/>
</dbReference>
<evidence type="ECO:0000256" key="1">
    <source>
        <dbReference type="SAM" id="Coils"/>
    </source>
</evidence>
<dbReference type="CDD" id="cd07302">
    <property type="entry name" value="CHD"/>
    <property type="match status" value="1"/>
</dbReference>
<dbReference type="InterPro" id="IPR001715">
    <property type="entry name" value="CH_dom"/>
</dbReference>
<feature type="domain" description="Guanylate cyclase" evidence="4">
    <location>
        <begin position="392"/>
        <end position="529"/>
    </location>
</feature>
<dbReference type="PANTHER" id="PTHR43081:SF1">
    <property type="entry name" value="ADENYLATE CYCLASE, TERMINAL-DIFFERENTIATION SPECIFIC"/>
    <property type="match status" value="1"/>
</dbReference>
<feature type="compositionally biased region" description="Basic residues" evidence="2">
    <location>
        <begin position="859"/>
        <end position="873"/>
    </location>
</feature>
<feature type="region of interest" description="Disordered" evidence="2">
    <location>
        <begin position="903"/>
        <end position="968"/>
    </location>
</feature>
<accession>A0A0L0D4C4</accession>
<dbReference type="GO" id="GO:0009190">
    <property type="term" value="P:cyclic nucleotide biosynthetic process"/>
    <property type="evidence" value="ECO:0007669"/>
    <property type="project" value="InterPro"/>
</dbReference>
<dbReference type="InterPro" id="IPR050697">
    <property type="entry name" value="Adenylyl/Guanylyl_Cyclase_3/4"/>
</dbReference>
<dbReference type="SMART" id="SM00044">
    <property type="entry name" value="CYCc"/>
    <property type="match status" value="1"/>
</dbReference>
<evidence type="ECO:0000259" key="3">
    <source>
        <dbReference type="PROSITE" id="PS50021"/>
    </source>
</evidence>
<feature type="domain" description="Calponin-homology (CH)" evidence="3">
    <location>
        <begin position="1"/>
        <end position="96"/>
    </location>
</feature>
<feature type="coiled-coil region" evidence="1">
    <location>
        <begin position="295"/>
        <end position="347"/>
    </location>
</feature>
<dbReference type="GeneID" id="25563177"/>
<dbReference type="SUPFAM" id="SSF55073">
    <property type="entry name" value="Nucleotide cyclase"/>
    <property type="match status" value="1"/>
</dbReference>
<name>A0A0L0D4C4_THETB</name>
<feature type="compositionally biased region" description="Low complexity" evidence="2">
    <location>
        <begin position="941"/>
        <end position="968"/>
    </location>
</feature>
<dbReference type="GO" id="GO:0035556">
    <property type="term" value="P:intracellular signal transduction"/>
    <property type="evidence" value="ECO:0007669"/>
    <property type="project" value="InterPro"/>
</dbReference>
<keyword evidence="6" id="KW-1185">Reference proteome</keyword>
<dbReference type="Gene3D" id="1.10.418.10">
    <property type="entry name" value="Calponin-like domain"/>
    <property type="match status" value="2"/>
</dbReference>
<dbReference type="SUPFAM" id="SSF47576">
    <property type="entry name" value="Calponin-homology domain, CH-domain"/>
    <property type="match status" value="1"/>
</dbReference>
<dbReference type="InterPro" id="IPR036872">
    <property type="entry name" value="CH_dom_sf"/>
</dbReference>
<reference evidence="5 6" key="1">
    <citation type="submission" date="2010-05" db="EMBL/GenBank/DDBJ databases">
        <title>The Genome Sequence of Thecamonas trahens ATCC 50062.</title>
        <authorList>
            <consortium name="The Broad Institute Genome Sequencing Platform"/>
            <person name="Russ C."/>
            <person name="Cuomo C."/>
            <person name="Shea T."/>
            <person name="Young S.K."/>
            <person name="Zeng Q."/>
            <person name="Koehrsen M."/>
            <person name="Haas B."/>
            <person name="Borodovsky M."/>
            <person name="Guigo R."/>
            <person name="Alvarado L."/>
            <person name="Berlin A."/>
            <person name="Bochicchio J."/>
            <person name="Borenstein D."/>
            <person name="Chapman S."/>
            <person name="Chen Z."/>
            <person name="Freedman E."/>
            <person name="Gellesch M."/>
            <person name="Goldberg J."/>
            <person name="Griggs A."/>
            <person name="Gujja S."/>
            <person name="Heilman E."/>
            <person name="Heiman D."/>
            <person name="Hepburn T."/>
            <person name="Howarth C."/>
            <person name="Jen D."/>
            <person name="Larson L."/>
            <person name="Mehta T."/>
            <person name="Park D."/>
            <person name="Pearson M."/>
            <person name="Roberts A."/>
            <person name="Saif S."/>
            <person name="Shenoy N."/>
            <person name="Sisk P."/>
            <person name="Stolte C."/>
            <person name="Sykes S."/>
            <person name="Thomson T."/>
            <person name="Walk T."/>
            <person name="White J."/>
            <person name="Yandava C."/>
            <person name="Burger G."/>
            <person name="Gray M.W."/>
            <person name="Holland P.W.H."/>
            <person name="King N."/>
            <person name="Lang F.B.F."/>
            <person name="Roger A.J."/>
            <person name="Ruiz-Trillo I."/>
            <person name="Lander E."/>
            <person name="Nusbaum C."/>
        </authorList>
    </citation>
    <scope>NUCLEOTIDE SEQUENCE [LARGE SCALE GENOMIC DNA]</scope>
    <source>
        <strain evidence="5 6">ATCC 50062</strain>
    </source>
</reference>
<dbReference type="Proteomes" id="UP000054408">
    <property type="component" value="Unassembled WGS sequence"/>
</dbReference>
<protein>
    <submittedName>
        <fullName evidence="5">Adenylate/guanylate cyclase</fullName>
    </submittedName>
</protein>
<gene>
    <name evidence="5" type="ORF">AMSG_03587</name>
</gene>
<feature type="coiled-coil region" evidence="1">
    <location>
        <begin position="740"/>
        <end position="767"/>
    </location>
</feature>
<keyword evidence="1" id="KW-0175">Coiled coil</keyword>